<reference evidence="2 3" key="2">
    <citation type="journal article" date="2013" name="IMA Fungus">
        <title>IMA Genome-F 1: Ceratocystis fimbriata: Draft nuclear genome sequence for the plant pathogen, Ceratocystis fimbriata.</title>
        <authorList>
            <person name="Wilken P.M."/>
            <person name="Steenkamp E.T."/>
            <person name="Wingfield M.J."/>
            <person name="de Beer Z.W."/>
            <person name="Wingfield B.D."/>
        </authorList>
    </citation>
    <scope>NUCLEOTIDE SEQUENCE [LARGE SCALE GENOMIC DNA]</scope>
    <source>
        <strain evidence="2 3">CBS 114723</strain>
    </source>
</reference>
<feature type="transmembrane region" description="Helical" evidence="1">
    <location>
        <begin position="93"/>
        <end position="114"/>
    </location>
</feature>
<gene>
    <name evidence="2" type="ORF">CFIMG_000045RA</name>
</gene>
<keyword evidence="3" id="KW-1185">Reference proteome</keyword>
<evidence type="ECO:0000313" key="2">
    <source>
        <dbReference type="EMBL" id="PHH55185.1"/>
    </source>
</evidence>
<keyword evidence="1" id="KW-0812">Transmembrane</keyword>
<name>A0A2C5XD82_9PEZI</name>
<proteinExistence type="predicted"/>
<sequence length="203" mass="23047">MDTRSSTSTMLSAPSVVELNLIPQGPSLAHHRLARWLYCLVRHDEEDTREFVWCQPCHRRLHPRFQLLLRWAGLSCEMTMLGCGIYMAQLFHWNMVLTLVVSVAAIPCSFWELICLSSLQIPRFQIWGLAVYETSILMLVQIFACGHCLTQAMVPSMADSQILDYSACRPYMVGYSVLAMLAVLMRLGCCLLAFGLISMIQPR</sequence>
<dbReference type="EMBL" id="APWK03000014">
    <property type="protein sequence ID" value="PHH55185.1"/>
    <property type="molecule type" value="Genomic_DNA"/>
</dbReference>
<comment type="caution">
    <text evidence="2">The sequence shown here is derived from an EMBL/GenBank/DDBJ whole genome shotgun (WGS) entry which is preliminary data.</text>
</comment>
<evidence type="ECO:0000256" key="1">
    <source>
        <dbReference type="SAM" id="Phobius"/>
    </source>
</evidence>
<protein>
    <submittedName>
        <fullName evidence="2">Uncharacterized protein</fullName>
    </submittedName>
</protein>
<evidence type="ECO:0000313" key="3">
    <source>
        <dbReference type="Proteomes" id="UP000222788"/>
    </source>
</evidence>
<feature type="transmembrane region" description="Helical" evidence="1">
    <location>
        <begin position="126"/>
        <end position="153"/>
    </location>
</feature>
<keyword evidence="1" id="KW-0472">Membrane</keyword>
<dbReference type="Proteomes" id="UP000222788">
    <property type="component" value="Unassembled WGS sequence"/>
</dbReference>
<organism evidence="2 3">
    <name type="scientific">Ceratocystis fimbriata CBS 114723</name>
    <dbReference type="NCBI Taxonomy" id="1035309"/>
    <lineage>
        <taxon>Eukaryota</taxon>
        <taxon>Fungi</taxon>
        <taxon>Dikarya</taxon>
        <taxon>Ascomycota</taxon>
        <taxon>Pezizomycotina</taxon>
        <taxon>Sordariomycetes</taxon>
        <taxon>Hypocreomycetidae</taxon>
        <taxon>Microascales</taxon>
        <taxon>Ceratocystidaceae</taxon>
        <taxon>Ceratocystis</taxon>
    </lineage>
</organism>
<reference evidence="2 3" key="1">
    <citation type="journal article" date="2013" name="Fungal Biol.">
        <title>Analysis of microsatellite markers in the genome of the plant pathogen Ceratocystis fimbriata.</title>
        <authorList>
            <person name="Simpson M.C."/>
            <person name="Wilken P.M."/>
            <person name="Coetzee M.P."/>
            <person name="Wingfield M.J."/>
            <person name="Wingfield B.D."/>
        </authorList>
    </citation>
    <scope>NUCLEOTIDE SEQUENCE [LARGE SCALE GENOMIC DNA]</scope>
    <source>
        <strain evidence="2 3">CBS 114723</strain>
    </source>
</reference>
<accession>A0A2C5XD82</accession>
<keyword evidence="1" id="KW-1133">Transmembrane helix</keyword>
<feature type="transmembrane region" description="Helical" evidence="1">
    <location>
        <begin position="68"/>
        <end position="87"/>
    </location>
</feature>
<dbReference type="AlphaFoldDB" id="A0A2C5XD82"/>
<feature type="transmembrane region" description="Helical" evidence="1">
    <location>
        <begin position="173"/>
        <end position="197"/>
    </location>
</feature>